<name>A0A317SXP0_9PEZI</name>
<dbReference type="EMBL" id="PYWC01000010">
    <property type="protein sequence ID" value="PWW79129.1"/>
    <property type="molecule type" value="Genomic_DNA"/>
</dbReference>
<dbReference type="InterPro" id="IPR012337">
    <property type="entry name" value="RNaseH-like_sf"/>
</dbReference>
<dbReference type="OrthoDB" id="421040at2759"/>
<keyword evidence="2" id="KW-1185">Reference proteome</keyword>
<dbReference type="STRING" id="42249.A0A317SXP0"/>
<protein>
    <submittedName>
        <fullName evidence="1">Uncharacterized protein</fullName>
    </submittedName>
</protein>
<dbReference type="SUPFAM" id="SSF53098">
    <property type="entry name" value="Ribonuclease H-like"/>
    <property type="match status" value="1"/>
</dbReference>
<evidence type="ECO:0000313" key="1">
    <source>
        <dbReference type="EMBL" id="PWW79129.1"/>
    </source>
</evidence>
<dbReference type="Gene3D" id="3.30.420.10">
    <property type="entry name" value="Ribonuclease H-like superfamily/Ribonuclease H"/>
    <property type="match status" value="1"/>
</dbReference>
<comment type="caution">
    <text evidence="1">The sequence shown here is derived from an EMBL/GenBank/DDBJ whole genome shotgun (WGS) entry which is preliminary data.</text>
</comment>
<sequence length="96" mass="11158">LDNVGVLKNLKKGRGFCGRIEREIRCMGKELIEKGWEIRLEWIPGHVGLEENEEADERKRRKRTLGEEIGEQVFILDENGSWGNEGSKAYRRKGEM</sequence>
<accession>A0A317SXP0</accession>
<gene>
    <name evidence="1" type="ORF">C7212DRAFT_303813</name>
</gene>
<organism evidence="1 2">
    <name type="scientific">Tuber magnatum</name>
    <name type="common">white Piedmont truffle</name>
    <dbReference type="NCBI Taxonomy" id="42249"/>
    <lineage>
        <taxon>Eukaryota</taxon>
        <taxon>Fungi</taxon>
        <taxon>Dikarya</taxon>
        <taxon>Ascomycota</taxon>
        <taxon>Pezizomycotina</taxon>
        <taxon>Pezizomycetes</taxon>
        <taxon>Pezizales</taxon>
        <taxon>Tuberaceae</taxon>
        <taxon>Tuber</taxon>
    </lineage>
</organism>
<dbReference type="GO" id="GO:0003676">
    <property type="term" value="F:nucleic acid binding"/>
    <property type="evidence" value="ECO:0007669"/>
    <property type="project" value="InterPro"/>
</dbReference>
<proteinExistence type="predicted"/>
<dbReference type="AlphaFoldDB" id="A0A317SXP0"/>
<reference evidence="1 2" key="1">
    <citation type="submission" date="2018-03" db="EMBL/GenBank/DDBJ databases">
        <title>Genomes of Pezizomycetes fungi and the evolution of truffles.</title>
        <authorList>
            <person name="Murat C."/>
            <person name="Payen T."/>
            <person name="Noel B."/>
            <person name="Kuo A."/>
            <person name="Martin F.M."/>
        </authorList>
    </citation>
    <scope>NUCLEOTIDE SEQUENCE [LARGE SCALE GENOMIC DNA]</scope>
    <source>
        <strain evidence="1">091103-1</strain>
    </source>
</reference>
<feature type="non-terminal residue" evidence="1">
    <location>
        <position position="1"/>
    </location>
</feature>
<evidence type="ECO:0000313" key="2">
    <source>
        <dbReference type="Proteomes" id="UP000246991"/>
    </source>
</evidence>
<dbReference type="InterPro" id="IPR036397">
    <property type="entry name" value="RNaseH_sf"/>
</dbReference>
<dbReference type="Proteomes" id="UP000246991">
    <property type="component" value="Unassembled WGS sequence"/>
</dbReference>